<dbReference type="Pfam" id="PF13899">
    <property type="entry name" value="Thioredoxin_7"/>
    <property type="match status" value="1"/>
</dbReference>
<dbReference type="CDD" id="cd01767">
    <property type="entry name" value="UBX"/>
    <property type="match status" value="1"/>
</dbReference>
<dbReference type="GO" id="GO:0005634">
    <property type="term" value="C:nucleus"/>
    <property type="evidence" value="ECO:0007669"/>
    <property type="project" value="TreeGrafter"/>
</dbReference>
<evidence type="ECO:0000256" key="1">
    <source>
        <dbReference type="SAM" id="MobiDB-lite"/>
    </source>
</evidence>
<dbReference type="CDD" id="cd14273">
    <property type="entry name" value="UBA_TAP-C_like"/>
    <property type="match status" value="1"/>
</dbReference>
<feature type="region of interest" description="Disordered" evidence="1">
    <location>
        <begin position="304"/>
        <end position="351"/>
    </location>
</feature>
<dbReference type="Proteomes" id="UP000794436">
    <property type="component" value="Unassembled WGS sequence"/>
</dbReference>
<dbReference type="Gene3D" id="3.40.30.10">
    <property type="entry name" value="Glutaredoxin"/>
    <property type="match status" value="1"/>
</dbReference>
<dbReference type="InterPro" id="IPR003903">
    <property type="entry name" value="UIM_dom"/>
</dbReference>
<dbReference type="InterPro" id="IPR029071">
    <property type="entry name" value="Ubiquitin-like_domsf"/>
</dbReference>
<dbReference type="EMBL" id="SPLM01000006">
    <property type="protein sequence ID" value="TMW67065.1"/>
    <property type="molecule type" value="Genomic_DNA"/>
</dbReference>
<organism evidence="3 4">
    <name type="scientific">Pythium oligandrum</name>
    <name type="common">Mycoparasitic fungus</name>
    <dbReference type="NCBI Taxonomy" id="41045"/>
    <lineage>
        <taxon>Eukaryota</taxon>
        <taxon>Sar</taxon>
        <taxon>Stramenopiles</taxon>
        <taxon>Oomycota</taxon>
        <taxon>Peronosporomycetes</taxon>
        <taxon>Pythiales</taxon>
        <taxon>Pythiaceae</taxon>
        <taxon>Pythium</taxon>
    </lineage>
</organism>
<dbReference type="PROSITE" id="PS50330">
    <property type="entry name" value="UIM"/>
    <property type="match status" value="1"/>
</dbReference>
<dbReference type="OrthoDB" id="270602at2759"/>
<accession>A0A8K1FKF8</accession>
<feature type="domain" description="UBX" evidence="2">
    <location>
        <begin position="348"/>
        <end position="426"/>
    </location>
</feature>
<dbReference type="InterPro" id="IPR036249">
    <property type="entry name" value="Thioredoxin-like_sf"/>
</dbReference>
<comment type="caution">
    <text evidence="3">The sequence shown here is derived from an EMBL/GenBank/DDBJ whole genome shotgun (WGS) entry which is preliminary data.</text>
</comment>
<dbReference type="Gene3D" id="3.10.20.90">
    <property type="entry name" value="Phosphatidylinositol 3-kinase Catalytic Subunit, Chain A, domain 1"/>
    <property type="match status" value="1"/>
</dbReference>
<dbReference type="Pfam" id="PF14555">
    <property type="entry name" value="UBA_4"/>
    <property type="match status" value="1"/>
</dbReference>
<gene>
    <name evidence="3" type="ORF">Poli38472_012181</name>
</gene>
<dbReference type="GO" id="GO:0043161">
    <property type="term" value="P:proteasome-mediated ubiquitin-dependent protein catabolic process"/>
    <property type="evidence" value="ECO:0007669"/>
    <property type="project" value="TreeGrafter"/>
</dbReference>
<dbReference type="AlphaFoldDB" id="A0A8K1FKF8"/>
<dbReference type="Gene3D" id="1.10.8.10">
    <property type="entry name" value="DNA helicase RuvA subunit, C-terminal domain"/>
    <property type="match status" value="1"/>
</dbReference>
<dbReference type="InterPro" id="IPR006577">
    <property type="entry name" value="UAS"/>
</dbReference>
<dbReference type="SUPFAM" id="SSF52833">
    <property type="entry name" value="Thioredoxin-like"/>
    <property type="match status" value="1"/>
</dbReference>
<feature type="compositionally biased region" description="Acidic residues" evidence="1">
    <location>
        <begin position="312"/>
        <end position="346"/>
    </location>
</feature>
<dbReference type="Pfam" id="PF00789">
    <property type="entry name" value="UBX"/>
    <property type="match status" value="1"/>
</dbReference>
<dbReference type="SUPFAM" id="SSF46934">
    <property type="entry name" value="UBA-like"/>
    <property type="match status" value="1"/>
</dbReference>
<name>A0A8K1FKF8_PYTOL</name>
<reference evidence="3" key="1">
    <citation type="submission" date="2019-03" db="EMBL/GenBank/DDBJ databases">
        <title>Long read genome sequence of the mycoparasitic Pythium oligandrum ATCC 38472 isolated from sugarbeet rhizosphere.</title>
        <authorList>
            <person name="Gaulin E."/>
        </authorList>
    </citation>
    <scope>NUCLEOTIDE SEQUENCE</scope>
    <source>
        <strain evidence="3">ATCC 38472_TT</strain>
    </source>
</reference>
<dbReference type="PANTHER" id="PTHR23322">
    <property type="entry name" value="FAS-ASSOCIATED PROTEIN"/>
    <property type="match status" value="1"/>
</dbReference>
<proteinExistence type="predicted"/>
<dbReference type="SUPFAM" id="SSF54236">
    <property type="entry name" value="Ubiquitin-like"/>
    <property type="match status" value="1"/>
</dbReference>
<dbReference type="SMART" id="SM00166">
    <property type="entry name" value="UBX"/>
    <property type="match status" value="1"/>
</dbReference>
<evidence type="ECO:0000259" key="2">
    <source>
        <dbReference type="PROSITE" id="PS50033"/>
    </source>
</evidence>
<protein>
    <recommendedName>
        <fullName evidence="2">UBX domain-containing protein</fullName>
    </recommendedName>
</protein>
<dbReference type="PANTHER" id="PTHR23322:SF6">
    <property type="entry name" value="UBX DOMAIN-CONTAINING PROTEIN 7"/>
    <property type="match status" value="1"/>
</dbReference>
<feature type="region of interest" description="Disordered" evidence="1">
    <location>
        <begin position="50"/>
        <end position="75"/>
    </location>
</feature>
<dbReference type="InterPro" id="IPR001012">
    <property type="entry name" value="UBX_dom"/>
</dbReference>
<dbReference type="PROSITE" id="PS50033">
    <property type="entry name" value="UBX"/>
    <property type="match status" value="1"/>
</dbReference>
<evidence type="ECO:0000313" key="3">
    <source>
        <dbReference type="EMBL" id="TMW67065.1"/>
    </source>
</evidence>
<evidence type="ECO:0000313" key="4">
    <source>
        <dbReference type="Proteomes" id="UP000794436"/>
    </source>
</evidence>
<dbReference type="CDD" id="cd02958">
    <property type="entry name" value="UAS"/>
    <property type="match status" value="1"/>
</dbReference>
<dbReference type="SMART" id="SM00594">
    <property type="entry name" value="UAS"/>
    <property type="match status" value="1"/>
</dbReference>
<sequence length="428" mass="46939">MAENHDALASFMGITGVDSTTATQYLELTNWSLDEAVNLFMESGGQGFGGAGGSGSAGSAMPPPAPAYSEDDIRAPDPSRRQRLFNDAFENVPIRRLHEQYRDFAAESIAAINAASNAPRITPAFGGAQEETDAADRARDLGSLFQPPVNIMFKGTYAEARALAKNEGKYLLVNIQDEIVFASHMLNRDTWSDDVVQNIVASGYVFWQNYWVSEHGKKFCNLYQIDRDSLPIIAIVDPKTGKVRQQWTGFLEASAMIEKLSDFAFSNTLDADDAMTDAPAPSMGRDINDATEDEQLAAAIAASMEGAGDGGDSPDYESYDDDETKEEEVAEEAEDEEMVELPEEPADGTPDVTRVQIRAPDGARLTRRLLKSDSIALLWAFIKHQIPEARQRAFELRTSFPPAAIAFSDTETIADRKLENASLMVKWL</sequence>
<dbReference type="GO" id="GO:0043130">
    <property type="term" value="F:ubiquitin binding"/>
    <property type="evidence" value="ECO:0007669"/>
    <property type="project" value="TreeGrafter"/>
</dbReference>
<dbReference type="InterPro" id="IPR050730">
    <property type="entry name" value="UBX_domain-protein"/>
</dbReference>
<keyword evidence="4" id="KW-1185">Reference proteome</keyword>
<dbReference type="InterPro" id="IPR009060">
    <property type="entry name" value="UBA-like_sf"/>
</dbReference>